<dbReference type="AlphaFoldDB" id="A0AAP3DIE9"/>
<gene>
    <name evidence="1" type="ORF">O0554_18040</name>
</gene>
<name>A0AAP3DIE9_BRELA</name>
<dbReference type="EMBL" id="JAPTNE010000024">
    <property type="protein sequence ID" value="MCZ0808791.1"/>
    <property type="molecule type" value="Genomic_DNA"/>
</dbReference>
<evidence type="ECO:0000313" key="1">
    <source>
        <dbReference type="EMBL" id="MCZ0808791.1"/>
    </source>
</evidence>
<dbReference type="RefSeq" id="WP_258434236.1">
    <property type="nucleotide sequence ID" value="NZ_JANSGW010000024.1"/>
</dbReference>
<accession>A0AAP3DIE9</accession>
<sequence length="62" mass="6836">MIRFTEKCGDLELVYEGNTVQDVVELKKALDPKAVHGSSTTVCDEGLQQLVNKPESIGFKPE</sequence>
<comment type="caution">
    <text evidence="1">The sequence shown here is derived from an EMBL/GenBank/DDBJ whole genome shotgun (WGS) entry which is preliminary data.</text>
</comment>
<organism evidence="1 2">
    <name type="scientific">Brevibacillus laterosporus</name>
    <name type="common">Bacillus laterosporus</name>
    <dbReference type="NCBI Taxonomy" id="1465"/>
    <lineage>
        <taxon>Bacteria</taxon>
        <taxon>Bacillati</taxon>
        <taxon>Bacillota</taxon>
        <taxon>Bacilli</taxon>
        <taxon>Bacillales</taxon>
        <taxon>Paenibacillaceae</taxon>
        <taxon>Brevibacillus</taxon>
    </lineage>
</organism>
<dbReference type="Proteomes" id="UP001077662">
    <property type="component" value="Unassembled WGS sequence"/>
</dbReference>
<proteinExistence type="predicted"/>
<protein>
    <submittedName>
        <fullName evidence="1">Uncharacterized protein</fullName>
    </submittedName>
</protein>
<evidence type="ECO:0000313" key="2">
    <source>
        <dbReference type="Proteomes" id="UP001077662"/>
    </source>
</evidence>
<reference evidence="1" key="1">
    <citation type="submission" date="2022-09" db="EMBL/GenBank/DDBJ databases">
        <title>Genome analysis and characterization of larvicidal activity of Brevibacillus strains.</title>
        <authorList>
            <person name="Patrusheva E.V."/>
            <person name="Izotova A.O."/>
            <person name="Toshchakov S.V."/>
            <person name="Sineoky S.P."/>
        </authorList>
    </citation>
    <scope>NUCLEOTIDE SEQUENCE</scope>
    <source>
        <strain evidence="1">VKPM_B-13247</strain>
    </source>
</reference>